<organism evidence="6 7">
    <name type="scientific">Cichlidogyrus casuarinus</name>
    <dbReference type="NCBI Taxonomy" id="1844966"/>
    <lineage>
        <taxon>Eukaryota</taxon>
        <taxon>Metazoa</taxon>
        <taxon>Spiralia</taxon>
        <taxon>Lophotrochozoa</taxon>
        <taxon>Platyhelminthes</taxon>
        <taxon>Monogenea</taxon>
        <taxon>Monopisthocotylea</taxon>
        <taxon>Dactylogyridea</taxon>
        <taxon>Ancyrocephalidae</taxon>
        <taxon>Cichlidogyrus</taxon>
    </lineage>
</organism>
<evidence type="ECO:0000256" key="3">
    <source>
        <dbReference type="ARBA" id="ARBA00022729"/>
    </source>
</evidence>
<dbReference type="InterPro" id="IPR036465">
    <property type="entry name" value="vWFA_dom_sf"/>
</dbReference>
<evidence type="ECO:0000256" key="1">
    <source>
        <dbReference type="ARBA" id="ARBA00004613"/>
    </source>
</evidence>
<evidence type="ECO:0000259" key="5">
    <source>
        <dbReference type="Pfam" id="PF25106"/>
    </source>
</evidence>
<keyword evidence="2" id="KW-0964">Secreted</keyword>
<dbReference type="Pfam" id="PF25106">
    <property type="entry name" value="VWA_4"/>
    <property type="match status" value="1"/>
</dbReference>
<dbReference type="EMBL" id="JBJKFK010000217">
    <property type="protein sequence ID" value="KAL3318664.1"/>
    <property type="molecule type" value="Genomic_DNA"/>
</dbReference>
<dbReference type="AlphaFoldDB" id="A0ABD2QGL8"/>
<protein>
    <recommendedName>
        <fullName evidence="5">Hemicentin-1-like von Willebrand factor A domain-containing protein</fullName>
    </recommendedName>
</protein>
<feature type="domain" description="Hemicentin-1-like von Willebrand factor A" evidence="5">
    <location>
        <begin position="33"/>
        <end position="160"/>
    </location>
</feature>
<gene>
    <name evidence="6" type="ORF">Ciccas_002676</name>
</gene>
<dbReference type="PANTHER" id="PTHR14905:SF7">
    <property type="entry name" value="VON WILLEBRAND FACTOR A DOMAIN-CONTAINING PROTEIN 7"/>
    <property type="match status" value="1"/>
</dbReference>
<comment type="caution">
    <text evidence="6">The sequence shown here is derived from an EMBL/GenBank/DDBJ whole genome shotgun (WGS) entry which is preliminary data.</text>
</comment>
<sequence length="167" mass="18328">MRLRAILLVILSLAVTSVLPQTDEQDPGNSAISLAIVFDSTGSMGNDLKQVKTGAKRILQSHTRRGELNYIKDFVLVKVHDPDVGPAKVTSNTKTFYQYLDSVYTQGGGDCPEMTVTGIEMALAASRPNSLIYVFTDSSAKDYNRTQNVLDLIQKKQSQASPTVFRN</sequence>
<dbReference type="PANTHER" id="PTHR14905">
    <property type="entry name" value="NG37"/>
    <property type="match status" value="1"/>
</dbReference>
<dbReference type="Proteomes" id="UP001626550">
    <property type="component" value="Unassembled WGS sequence"/>
</dbReference>
<evidence type="ECO:0000313" key="6">
    <source>
        <dbReference type="EMBL" id="KAL3318664.1"/>
    </source>
</evidence>
<proteinExistence type="predicted"/>
<dbReference type="SUPFAM" id="SSF53300">
    <property type="entry name" value="vWA-like"/>
    <property type="match status" value="1"/>
</dbReference>
<accession>A0ABD2QGL8</accession>
<keyword evidence="7" id="KW-1185">Reference proteome</keyword>
<keyword evidence="3 4" id="KW-0732">Signal</keyword>
<evidence type="ECO:0000313" key="7">
    <source>
        <dbReference type="Proteomes" id="UP001626550"/>
    </source>
</evidence>
<feature type="chain" id="PRO_5044854120" description="Hemicentin-1-like von Willebrand factor A domain-containing protein" evidence="4">
    <location>
        <begin position="21"/>
        <end position="167"/>
    </location>
</feature>
<evidence type="ECO:0000256" key="2">
    <source>
        <dbReference type="ARBA" id="ARBA00022525"/>
    </source>
</evidence>
<dbReference type="Gene3D" id="3.40.50.410">
    <property type="entry name" value="von Willebrand factor, type A domain"/>
    <property type="match status" value="1"/>
</dbReference>
<feature type="signal peptide" evidence="4">
    <location>
        <begin position="1"/>
        <end position="20"/>
    </location>
</feature>
<evidence type="ECO:0000256" key="4">
    <source>
        <dbReference type="SAM" id="SignalP"/>
    </source>
</evidence>
<comment type="subcellular location">
    <subcellularLocation>
        <location evidence="1">Secreted</location>
    </subcellularLocation>
</comment>
<name>A0ABD2QGL8_9PLAT</name>
<dbReference type="InterPro" id="IPR056861">
    <property type="entry name" value="HMCN1-like_VWA"/>
</dbReference>
<dbReference type="InterPro" id="IPR052577">
    <property type="entry name" value="VWA7"/>
</dbReference>
<reference evidence="6 7" key="1">
    <citation type="submission" date="2024-11" db="EMBL/GenBank/DDBJ databases">
        <title>Adaptive evolution of stress response genes in parasites aligns with host niche diversity.</title>
        <authorList>
            <person name="Hahn C."/>
            <person name="Resl P."/>
        </authorList>
    </citation>
    <scope>NUCLEOTIDE SEQUENCE [LARGE SCALE GENOMIC DNA]</scope>
    <source>
        <strain evidence="6">EGGRZ-B1_66</strain>
        <tissue evidence="6">Body</tissue>
    </source>
</reference>